<evidence type="ECO:0000256" key="1">
    <source>
        <dbReference type="ARBA" id="ARBA00022737"/>
    </source>
</evidence>
<dbReference type="Proteomes" id="UP001321760">
    <property type="component" value="Unassembled WGS sequence"/>
</dbReference>
<reference evidence="5" key="2">
    <citation type="submission" date="2023-05" db="EMBL/GenBank/DDBJ databases">
        <authorList>
            <consortium name="Lawrence Berkeley National Laboratory"/>
            <person name="Steindorff A."/>
            <person name="Hensen N."/>
            <person name="Bonometti L."/>
            <person name="Westerberg I."/>
            <person name="Brannstrom I.O."/>
            <person name="Guillou S."/>
            <person name="Cros-Aarteil S."/>
            <person name="Calhoun S."/>
            <person name="Haridas S."/>
            <person name="Kuo A."/>
            <person name="Mondo S."/>
            <person name="Pangilinan J."/>
            <person name="Riley R."/>
            <person name="Labutti K."/>
            <person name="Andreopoulos B."/>
            <person name="Lipzen A."/>
            <person name="Chen C."/>
            <person name="Yanf M."/>
            <person name="Daum C."/>
            <person name="Ng V."/>
            <person name="Clum A."/>
            <person name="Ohm R."/>
            <person name="Martin F."/>
            <person name="Silar P."/>
            <person name="Natvig D."/>
            <person name="Lalanne C."/>
            <person name="Gautier V."/>
            <person name="Ament-Velasquez S.L."/>
            <person name="Kruys A."/>
            <person name="Hutchinson M.I."/>
            <person name="Powell A.J."/>
            <person name="Barry K."/>
            <person name="Miller A.N."/>
            <person name="Grigoriev I.V."/>
            <person name="Debuchy R."/>
            <person name="Gladieux P."/>
            <person name="Thoren M.H."/>
            <person name="Johannesson H."/>
        </authorList>
    </citation>
    <scope>NUCLEOTIDE SEQUENCE</scope>
    <source>
        <strain evidence="5">PSN243</strain>
    </source>
</reference>
<evidence type="ECO:0000256" key="4">
    <source>
        <dbReference type="SAM" id="Phobius"/>
    </source>
</evidence>
<evidence type="ECO:0000256" key="2">
    <source>
        <dbReference type="ARBA" id="ARBA00023004"/>
    </source>
</evidence>
<evidence type="ECO:0000313" key="5">
    <source>
        <dbReference type="EMBL" id="KAK4445497.1"/>
    </source>
</evidence>
<dbReference type="EMBL" id="MU865965">
    <property type="protein sequence ID" value="KAK4445497.1"/>
    <property type="molecule type" value="Genomic_DNA"/>
</dbReference>
<keyword evidence="6" id="KW-1185">Reference proteome</keyword>
<proteinExistence type="predicted"/>
<keyword evidence="1" id="KW-0677">Repeat</keyword>
<accession>A0AAV9GC92</accession>
<keyword evidence="4" id="KW-0472">Membrane</keyword>
<gene>
    <name evidence="5" type="ORF">QBC34DRAFT_358296</name>
</gene>
<dbReference type="SUPFAM" id="SSF117281">
    <property type="entry name" value="Kelch motif"/>
    <property type="match status" value="1"/>
</dbReference>
<feature type="transmembrane region" description="Helical" evidence="4">
    <location>
        <begin position="479"/>
        <end position="503"/>
    </location>
</feature>
<dbReference type="AlphaFoldDB" id="A0AAV9GC92"/>
<keyword evidence="2" id="KW-0408">Iron</keyword>
<sequence>MIAIGKDSAARAAALIIAACLVPLSFAHYDPLRDFCRRWGHQTAVVDNKLYIDGGWANWKPFNNESSDYPNNFFIYSDLDSQTERMPTLRSNLSKDASVPLVAGGVLWEDSINKRLFLFGGETFGTPIPFTLYSYDIITDKWGPIGEPQQSSNIVPTSYGAGLSISGRGEAYYFGGWISAASMSGWKGKKKQASERLVKYHMDTNRWTNLAGPDNIPRAEGSMVYIPAGDEGMLVYFGGVQDPDKNGTTSIPQPLDKIFLFDIGNSKWYEQRTTGPTPTNRRQFCAGAAWTEDRSSYNIYVYGGAGFDDGSAGLDDIYILSLPSCQWIRGPANVTGQSLPKSQMSCNVVKNGSQMLLIGGHHENDTTYACDAELAGGQQNIDLGRQMPDGGDMWGVQYKPSLTTYALPTEIFKAVGGERTGGARVMAPSAGFDSHELSVLMTRKAASSTRTATRDVNIATDATAAGQNNDKASPLSTGAIAGIVVGVVVVAVILCLTGCIIFIRRRRRHYQNQRMSASSAITPPPPWSPVSPMTPDMQQAGFSPDPNKSEHGFPSPTPGYTYTIPPAELHTMPAEMGAEQYRVEMESQYRAVELETSVSVTAPATRKGE</sequence>
<dbReference type="Pfam" id="PF24681">
    <property type="entry name" value="Kelch_KLHDC2_KLHL20_DRC7"/>
    <property type="match status" value="1"/>
</dbReference>
<dbReference type="InterPro" id="IPR015915">
    <property type="entry name" value="Kelch-typ_b-propeller"/>
</dbReference>
<keyword evidence="4" id="KW-0812">Transmembrane</keyword>
<feature type="region of interest" description="Disordered" evidence="3">
    <location>
        <begin position="514"/>
        <end position="575"/>
    </location>
</feature>
<dbReference type="Gene3D" id="2.120.10.80">
    <property type="entry name" value="Kelch-type beta propeller"/>
    <property type="match status" value="2"/>
</dbReference>
<organism evidence="5 6">
    <name type="scientific">Podospora aff. communis PSN243</name>
    <dbReference type="NCBI Taxonomy" id="3040156"/>
    <lineage>
        <taxon>Eukaryota</taxon>
        <taxon>Fungi</taxon>
        <taxon>Dikarya</taxon>
        <taxon>Ascomycota</taxon>
        <taxon>Pezizomycotina</taxon>
        <taxon>Sordariomycetes</taxon>
        <taxon>Sordariomycetidae</taxon>
        <taxon>Sordariales</taxon>
        <taxon>Podosporaceae</taxon>
        <taxon>Podospora</taxon>
    </lineage>
</organism>
<evidence type="ECO:0000256" key="3">
    <source>
        <dbReference type="SAM" id="MobiDB-lite"/>
    </source>
</evidence>
<reference evidence="5" key="1">
    <citation type="journal article" date="2023" name="Mol. Phylogenet. Evol.">
        <title>Genome-scale phylogeny and comparative genomics of the fungal order Sordariales.</title>
        <authorList>
            <person name="Hensen N."/>
            <person name="Bonometti L."/>
            <person name="Westerberg I."/>
            <person name="Brannstrom I.O."/>
            <person name="Guillou S."/>
            <person name="Cros-Aarteil S."/>
            <person name="Calhoun S."/>
            <person name="Haridas S."/>
            <person name="Kuo A."/>
            <person name="Mondo S."/>
            <person name="Pangilinan J."/>
            <person name="Riley R."/>
            <person name="LaButti K."/>
            <person name="Andreopoulos B."/>
            <person name="Lipzen A."/>
            <person name="Chen C."/>
            <person name="Yan M."/>
            <person name="Daum C."/>
            <person name="Ng V."/>
            <person name="Clum A."/>
            <person name="Steindorff A."/>
            <person name="Ohm R.A."/>
            <person name="Martin F."/>
            <person name="Silar P."/>
            <person name="Natvig D.O."/>
            <person name="Lalanne C."/>
            <person name="Gautier V."/>
            <person name="Ament-Velasquez S.L."/>
            <person name="Kruys A."/>
            <person name="Hutchinson M.I."/>
            <person name="Powell A.J."/>
            <person name="Barry K."/>
            <person name="Miller A.N."/>
            <person name="Grigoriev I.V."/>
            <person name="Debuchy R."/>
            <person name="Gladieux P."/>
            <person name="Hiltunen Thoren M."/>
            <person name="Johannesson H."/>
        </authorList>
    </citation>
    <scope>NUCLEOTIDE SEQUENCE</scope>
    <source>
        <strain evidence="5">PSN243</strain>
    </source>
</reference>
<keyword evidence="4" id="KW-1133">Transmembrane helix</keyword>
<name>A0AAV9GC92_9PEZI</name>
<dbReference type="GO" id="GO:0019760">
    <property type="term" value="P:glucosinolate metabolic process"/>
    <property type="evidence" value="ECO:0007669"/>
    <property type="project" value="UniProtKB-ARBA"/>
</dbReference>
<comment type="caution">
    <text evidence="5">The sequence shown here is derived from an EMBL/GenBank/DDBJ whole genome shotgun (WGS) entry which is preliminary data.</text>
</comment>
<protein>
    <submittedName>
        <fullName evidence="5">Kelch domain-protein 3</fullName>
    </submittedName>
</protein>
<dbReference type="PANTHER" id="PTHR47435:SF4">
    <property type="entry name" value="KELCH REPEAT PROTEIN (AFU_ORTHOLOGUE AFUA_5G12780)"/>
    <property type="match status" value="1"/>
</dbReference>
<dbReference type="PANTHER" id="PTHR47435">
    <property type="entry name" value="KELCH REPEAT PROTEIN (AFU_ORTHOLOGUE AFUA_5G12780)"/>
    <property type="match status" value="1"/>
</dbReference>
<evidence type="ECO:0000313" key="6">
    <source>
        <dbReference type="Proteomes" id="UP001321760"/>
    </source>
</evidence>